<proteinExistence type="predicted"/>
<comment type="caution">
    <text evidence="1">The sequence shown here is derived from an EMBL/GenBank/DDBJ whole genome shotgun (WGS) entry which is preliminary data.</text>
</comment>
<protein>
    <submittedName>
        <fullName evidence="1">Uncharacterized protein</fullName>
    </submittedName>
</protein>
<dbReference type="RefSeq" id="WP_264196486.1">
    <property type="nucleotide sequence ID" value="NZ_BLAY01000037.1"/>
</dbReference>
<sequence>MNILILLANYFFMSETPIIALSDLPKVAREHESRRDLSGG</sequence>
<evidence type="ECO:0000313" key="2">
    <source>
        <dbReference type="Proteomes" id="UP001050975"/>
    </source>
</evidence>
<accession>A0AAV3X784</accession>
<name>A0AAV3X784_9CYAN</name>
<keyword evidence="2" id="KW-1185">Reference proteome</keyword>
<dbReference type="EMBL" id="BLAY01000037">
    <property type="protein sequence ID" value="GET38014.1"/>
    <property type="molecule type" value="Genomic_DNA"/>
</dbReference>
<dbReference type="Proteomes" id="UP001050975">
    <property type="component" value="Unassembled WGS sequence"/>
</dbReference>
<dbReference type="AlphaFoldDB" id="A0AAV3X784"/>
<gene>
    <name evidence="1" type="ORF">MiSe_27680</name>
</gene>
<organism evidence="1 2">
    <name type="scientific">Microseira wollei NIES-4236</name>
    <dbReference type="NCBI Taxonomy" id="2530354"/>
    <lineage>
        <taxon>Bacteria</taxon>
        <taxon>Bacillati</taxon>
        <taxon>Cyanobacteriota</taxon>
        <taxon>Cyanophyceae</taxon>
        <taxon>Oscillatoriophycideae</taxon>
        <taxon>Aerosakkonematales</taxon>
        <taxon>Aerosakkonemataceae</taxon>
        <taxon>Microseira</taxon>
    </lineage>
</organism>
<evidence type="ECO:0000313" key="1">
    <source>
        <dbReference type="EMBL" id="GET38014.1"/>
    </source>
</evidence>
<reference evidence="1" key="1">
    <citation type="submission" date="2019-10" db="EMBL/GenBank/DDBJ databases">
        <title>Draft genome sequece of Microseira wollei NIES-4236.</title>
        <authorList>
            <person name="Yamaguchi H."/>
            <person name="Suzuki S."/>
            <person name="Kawachi M."/>
        </authorList>
    </citation>
    <scope>NUCLEOTIDE SEQUENCE</scope>
    <source>
        <strain evidence="1">NIES-4236</strain>
    </source>
</reference>